<dbReference type="InterPro" id="IPR014325">
    <property type="entry name" value="RNA_pol_sigma-E_actinobac"/>
</dbReference>
<feature type="compositionally biased region" description="Gly residues" evidence="6">
    <location>
        <begin position="17"/>
        <end position="35"/>
    </location>
</feature>
<dbReference type="CDD" id="cd06171">
    <property type="entry name" value="Sigma70_r4"/>
    <property type="match status" value="1"/>
</dbReference>
<dbReference type="PANTHER" id="PTHR43133:SF50">
    <property type="entry name" value="ECF RNA POLYMERASE SIGMA FACTOR SIGM"/>
    <property type="match status" value="1"/>
</dbReference>
<evidence type="ECO:0000256" key="1">
    <source>
        <dbReference type="ARBA" id="ARBA00010641"/>
    </source>
</evidence>
<dbReference type="Gene3D" id="1.10.10.10">
    <property type="entry name" value="Winged helix-like DNA-binding domain superfamily/Winged helix DNA-binding domain"/>
    <property type="match status" value="1"/>
</dbReference>
<sequence length="212" mass="23297">MPPGAEHNAARDFGPEYGQGHGPGHGQGYGRGQHGPGPAAERDAATGGLDFETFARTAQRGLYRTAYLLCGNADGARDLTQTTLAKLFQHWRRVAAADHPQAYARTVLTRTFLAERRRRLRDLLAHRRADPPPAPHHADLRVTLLAALAELPPRARAMVVLRYWEDLSVETVAELLRCSEGTVKSQCSRALAKLRVRLGDAHVYATDYATES</sequence>
<comment type="similarity">
    <text evidence="1">Belongs to the sigma-70 factor family. ECF subfamily.</text>
</comment>
<organism evidence="9 10">
    <name type="scientific">Streptomyces erythrochromogenes</name>
    <dbReference type="NCBI Taxonomy" id="285574"/>
    <lineage>
        <taxon>Bacteria</taxon>
        <taxon>Bacillati</taxon>
        <taxon>Actinomycetota</taxon>
        <taxon>Actinomycetes</taxon>
        <taxon>Kitasatosporales</taxon>
        <taxon>Streptomycetaceae</taxon>
        <taxon>Streptomyces</taxon>
    </lineage>
</organism>
<dbReference type="Pfam" id="PF08281">
    <property type="entry name" value="Sigma70_r4_2"/>
    <property type="match status" value="1"/>
</dbReference>
<dbReference type="Proteomes" id="UP001432312">
    <property type="component" value="Chromosome"/>
</dbReference>
<dbReference type="RefSeq" id="WP_266500211.1">
    <property type="nucleotide sequence ID" value="NZ_CP108036.1"/>
</dbReference>
<evidence type="ECO:0000259" key="7">
    <source>
        <dbReference type="Pfam" id="PF04542"/>
    </source>
</evidence>
<feature type="domain" description="RNA polymerase sigma factor 70 region 4 type 2" evidence="8">
    <location>
        <begin position="143"/>
        <end position="194"/>
    </location>
</feature>
<dbReference type="NCBIfam" id="TIGR02937">
    <property type="entry name" value="sigma70-ECF"/>
    <property type="match status" value="1"/>
</dbReference>
<dbReference type="PANTHER" id="PTHR43133">
    <property type="entry name" value="RNA POLYMERASE ECF-TYPE SIGMA FACTO"/>
    <property type="match status" value="1"/>
</dbReference>
<reference evidence="9" key="1">
    <citation type="submission" date="2022-10" db="EMBL/GenBank/DDBJ databases">
        <title>The complete genomes of actinobacterial strains from the NBC collection.</title>
        <authorList>
            <person name="Joergensen T.S."/>
            <person name="Alvarez Arevalo M."/>
            <person name="Sterndorff E.B."/>
            <person name="Faurdal D."/>
            <person name="Vuksanovic O."/>
            <person name="Mourched A.-S."/>
            <person name="Charusanti P."/>
            <person name="Shaw S."/>
            <person name="Blin K."/>
            <person name="Weber T."/>
        </authorList>
    </citation>
    <scope>NUCLEOTIDE SEQUENCE</scope>
    <source>
        <strain evidence="9">NBC_00303</strain>
    </source>
</reference>
<dbReference type="NCBIfam" id="TIGR02983">
    <property type="entry name" value="SigE-fam_strep"/>
    <property type="match status" value="1"/>
</dbReference>
<accession>A0ABZ1QEC3</accession>
<feature type="region of interest" description="Disordered" evidence="6">
    <location>
        <begin position="1"/>
        <end position="44"/>
    </location>
</feature>
<dbReference type="SUPFAM" id="SSF88659">
    <property type="entry name" value="Sigma3 and sigma4 domains of RNA polymerase sigma factors"/>
    <property type="match status" value="1"/>
</dbReference>
<evidence type="ECO:0000313" key="9">
    <source>
        <dbReference type="EMBL" id="WUN80797.1"/>
    </source>
</evidence>
<evidence type="ECO:0000256" key="6">
    <source>
        <dbReference type="SAM" id="MobiDB-lite"/>
    </source>
</evidence>
<dbReference type="InterPro" id="IPR013324">
    <property type="entry name" value="RNA_pol_sigma_r3/r4-like"/>
</dbReference>
<keyword evidence="10" id="KW-1185">Reference proteome</keyword>
<gene>
    <name evidence="9" type="ORF">OHA91_21120</name>
</gene>
<dbReference type="Gene3D" id="1.10.1740.10">
    <property type="match status" value="1"/>
</dbReference>
<dbReference type="GeneID" id="95498590"/>
<dbReference type="EMBL" id="CP108036">
    <property type="protein sequence ID" value="WUN80797.1"/>
    <property type="molecule type" value="Genomic_DNA"/>
</dbReference>
<feature type="domain" description="RNA polymerase sigma-70 region 2" evidence="7">
    <location>
        <begin position="57"/>
        <end position="119"/>
    </location>
</feature>
<evidence type="ECO:0000259" key="8">
    <source>
        <dbReference type="Pfam" id="PF08281"/>
    </source>
</evidence>
<protein>
    <submittedName>
        <fullName evidence="9">SigE family RNA polymerase sigma factor</fullName>
    </submittedName>
</protein>
<proteinExistence type="inferred from homology"/>
<dbReference type="SUPFAM" id="SSF88946">
    <property type="entry name" value="Sigma2 domain of RNA polymerase sigma factors"/>
    <property type="match status" value="1"/>
</dbReference>
<name>A0ABZ1QEC3_9ACTN</name>
<dbReference type="InterPro" id="IPR007627">
    <property type="entry name" value="RNA_pol_sigma70_r2"/>
</dbReference>
<dbReference type="InterPro" id="IPR036388">
    <property type="entry name" value="WH-like_DNA-bd_sf"/>
</dbReference>
<dbReference type="InterPro" id="IPR014284">
    <property type="entry name" value="RNA_pol_sigma-70_dom"/>
</dbReference>
<evidence type="ECO:0000256" key="2">
    <source>
        <dbReference type="ARBA" id="ARBA00023015"/>
    </source>
</evidence>
<dbReference type="InterPro" id="IPR013249">
    <property type="entry name" value="RNA_pol_sigma70_r4_t2"/>
</dbReference>
<dbReference type="InterPro" id="IPR013325">
    <property type="entry name" value="RNA_pol_sigma_r2"/>
</dbReference>
<keyword evidence="2" id="KW-0805">Transcription regulation</keyword>
<dbReference type="InterPro" id="IPR039425">
    <property type="entry name" value="RNA_pol_sigma-70-like"/>
</dbReference>
<dbReference type="Pfam" id="PF04542">
    <property type="entry name" value="Sigma70_r2"/>
    <property type="match status" value="1"/>
</dbReference>
<keyword evidence="5" id="KW-0804">Transcription</keyword>
<keyword evidence="3" id="KW-0731">Sigma factor</keyword>
<keyword evidence="4" id="KW-0238">DNA-binding</keyword>
<evidence type="ECO:0000256" key="5">
    <source>
        <dbReference type="ARBA" id="ARBA00023163"/>
    </source>
</evidence>
<evidence type="ECO:0000256" key="3">
    <source>
        <dbReference type="ARBA" id="ARBA00023082"/>
    </source>
</evidence>
<evidence type="ECO:0000256" key="4">
    <source>
        <dbReference type="ARBA" id="ARBA00023125"/>
    </source>
</evidence>
<evidence type="ECO:0000313" key="10">
    <source>
        <dbReference type="Proteomes" id="UP001432312"/>
    </source>
</evidence>